<dbReference type="PANTHER" id="PTHR24349">
    <property type="entry name" value="SERINE/THREONINE-PROTEIN KINASE"/>
    <property type="match status" value="1"/>
</dbReference>
<gene>
    <name evidence="10" type="ORF">TSPGSL018_4908</name>
</gene>
<name>A0A061SIN9_9CHLO</name>
<dbReference type="InterPro" id="IPR050205">
    <property type="entry name" value="CDPK_Ser/Thr_kinases"/>
</dbReference>
<evidence type="ECO:0000256" key="1">
    <source>
        <dbReference type="ARBA" id="ARBA00022527"/>
    </source>
</evidence>
<dbReference type="SMART" id="SM00220">
    <property type="entry name" value="S_TKc"/>
    <property type="match status" value="1"/>
</dbReference>
<dbReference type="PROSITE" id="PS00107">
    <property type="entry name" value="PROTEIN_KINASE_ATP"/>
    <property type="match status" value="1"/>
</dbReference>
<dbReference type="AlphaFoldDB" id="A0A061SIN9"/>
<evidence type="ECO:0000256" key="8">
    <source>
        <dbReference type="SAM" id="MobiDB-lite"/>
    </source>
</evidence>
<protein>
    <submittedName>
        <fullName evidence="10">Kinase-like protein</fullName>
    </submittedName>
</protein>
<dbReference type="SUPFAM" id="SSF56112">
    <property type="entry name" value="Protein kinase-like (PK-like)"/>
    <property type="match status" value="1"/>
</dbReference>
<evidence type="ECO:0000256" key="4">
    <source>
        <dbReference type="ARBA" id="ARBA00022777"/>
    </source>
</evidence>
<dbReference type="Pfam" id="PF00069">
    <property type="entry name" value="Pkinase"/>
    <property type="match status" value="1"/>
</dbReference>
<reference evidence="10" key="1">
    <citation type="submission" date="2014-05" db="EMBL/GenBank/DDBJ databases">
        <title>The transcriptome of the halophilic microalga Tetraselmis sp. GSL018 isolated from the Great Salt Lake, Utah.</title>
        <authorList>
            <person name="Jinkerson R.E."/>
            <person name="D'Adamo S."/>
            <person name="Posewitz M.C."/>
        </authorList>
    </citation>
    <scope>NUCLEOTIDE SEQUENCE</scope>
    <source>
        <strain evidence="10">GSL018</strain>
    </source>
</reference>
<keyword evidence="3 6" id="KW-0547">Nucleotide-binding</keyword>
<evidence type="ECO:0000256" key="5">
    <source>
        <dbReference type="ARBA" id="ARBA00022840"/>
    </source>
</evidence>
<organism evidence="10">
    <name type="scientific">Tetraselmis sp. GSL018</name>
    <dbReference type="NCBI Taxonomy" id="582737"/>
    <lineage>
        <taxon>Eukaryota</taxon>
        <taxon>Viridiplantae</taxon>
        <taxon>Chlorophyta</taxon>
        <taxon>core chlorophytes</taxon>
        <taxon>Chlorodendrophyceae</taxon>
        <taxon>Chlorodendrales</taxon>
        <taxon>Chlorodendraceae</taxon>
        <taxon>Tetraselmis</taxon>
    </lineage>
</organism>
<dbReference type="GO" id="GO:0005524">
    <property type="term" value="F:ATP binding"/>
    <property type="evidence" value="ECO:0007669"/>
    <property type="project" value="UniProtKB-UniRule"/>
</dbReference>
<keyword evidence="2" id="KW-0808">Transferase</keyword>
<feature type="domain" description="Protein kinase" evidence="9">
    <location>
        <begin position="91"/>
        <end position="351"/>
    </location>
</feature>
<evidence type="ECO:0000256" key="7">
    <source>
        <dbReference type="RuleBase" id="RU000304"/>
    </source>
</evidence>
<dbReference type="InterPro" id="IPR000719">
    <property type="entry name" value="Prot_kinase_dom"/>
</dbReference>
<dbReference type="InterPro" id="IPR008271">
    <property type="entry name" value="Ser/Thr_kinase_AS"/>
</dbReference>
<keyword evidence="4 10" id="KW-0418">Kinase</keyword>
<feature type="binding site" evidence="6">
    <location>
        <position position="120"/>
    </location>
    <ligand>
        <name>ATP</name>
        <dbReference type="ChEBI" id="CHEBI:30616"/>
    </ligand>
</feature>
<dbReference type="GO" id="GO:0004674">
    <property type="term" value="F:protein serine/threonine kinase activity"/>
    <property type="evidence" value="ECO:0007669"/>
    <property type="project" value="UniProtKB-KW"/>
</dbReference>
<keyword evidence="5 6" id="KW-0067">ATP-binding</keyword>
<evidence type="ECO:0000256" key="3">
    <source>
        <dbReference type="ARBA" id="ARBA00022741"/>
    </source>
</evidence>
<dbReference type="EMBL" id="GBEZ01002255">
    <property type="protein sequence ID" value="JAC82780.1"/>
    <property type="molecule type" value="Transcribed_RNA"/>
</dbReference>
<sequence>MLSRLNCKSLGSASPSRLSEPFQRSRARDFTLVGLICGIEFRSVETRTFRRGSCTPANRILQRSDVPACHTESREPAGLGWSKNISEEIQLLPSQVLGEGTSGSVVLGIERMSKRHVAVKVLPKTGTGAVLRKNLQKIGFELEVLETLQGCPNVVDLVGKFEDAERVYIAMELCTDGDLGCLVEQHAALSESDVACFAYDSDIHSAGLAHCDVKPENFIVSTDSQGRRMLKAVDFGCAQRIRDGHRLREKTGTPLYRAPEMYSRQYGQEADLWSAGMIIYQLICGQMCFWDCLEECTLQSVMDAVLNQEVTFDCPAWKQTSPEAAELVGQLLRRNPKERISAEAALSHRWFALNCPDRQAQDQLRRGRAVGNVVPKPAGMPKLSVRPSLAQAEP</sequence>
<evidence type="ECO:0000259" key="9">
    <source>
        <dbReference type="PROSITE" id="PS50011"/>
    </source>
</evidence>
<evidence type="ECO:0000313" key="10">
    <source>
        <dbReference type="EMBL" id="JAC82780.1"/>
    </source>
</evidence>
<dbReference type="Gene3D" id="1.10.510.10">
    <property type="entry name" value="Transferase(Phosphotransferase) domain 1"/>
    <property type="match status" value="1"/>
</dbReference>
<feature type="region of interest" description="Disordered" evidence="8">
    <location>
        <begin position="375"/>
        <end position="394"/>
    </location>
</feature>
<comment type="similarity">
    <text evidence="7">Belongs to the protein kinase superfamily.</text>
</comment>
<dbReference type="PROSITE" id="PS50011">
    <property type="entry name" value="PROTEIN_KINASE_DOM"/>
    <property type="match status" value="1"/>
</dbReference>
<evidence type="ECO:0000256" key="2">
    <source>
        <dbReference type="ARBA" id="ARBA00022679"/>
    </source>
</evidence>
<evidence type="ECO:0000256" key="6">
    <source>
        <dbReference type="PROSITE-ProRule" id="PRU10141"/>
    </source>
</evidence>
<proteinExistence type="inferred from homology"/>
<dbReference type="InterPro" id="IPR011009">
    <property type="entry name" value="Kinase-like_dom_sf"/>
</dbReference>
<keyword evidence="1 7" id="KW-0723">Serine/threonine-protein kinase</keyword>
<accession>A0A061SIN9</accession>
<dbReference type="PROSITE" id="PS00108">
    <property type="entry name" value="PROTEIN_KINASE_ST"/>
    <property type="match status" value="1"/>
</dbReference>
<dbReference type="InterPro" id="IPR017441">
    <property type="entry name" value="Protein_kinase_ATP_BS"/>
</dbReference>